<keyword evidence="2" id="KW-0853">WD repeat</keyword>
<evidence type="ECO:0000313" key="5">
    <source>
        <dbReference type="EMBL" id="KAK7472198.1"/>
    </source>
</evidence>
<dbReference type="InterPro" id="IPR015943">
    <property type="entry name" value="WD40/YVTN_repeat-like_dom_sf"/>
</dbReference>
<dbReference type="SUPFAM" id="SSF52540">
    <property type="entry name" value="P-loop containing nucleoside triphosphate hydrolases"/>
    <property type="match status" value="1"/>
</dbReference>
<feature type="region of interest" description="Disordered" evidence="3">
    <location>
        <begin position="798"/>
        <end position="836"/>
    </location>
</feature>
<evidence type="ECO:0000256" key="2">
    <source>
        <dbReference type="PROSITE-ProRule" id="PRU00221"/>
    </source>
</evidence>
<evidence type="ECO:0000256" key="3">
    <source>
        <dbReference type="SAM" id="MobiDB-lite"/>
    </source>
</evidence>
<feature type="region of interest" description="Disordered" evidence="3">
    <location>
        <begin position="574"/>
        <end position="595"/>
    </location>
</feature>
<keyword evidence="6" id="KW-1185">Reference proteome</keyword>
<protein>
    <recommendedName>
        <fullName evidence="4">NACHT domain-containing protein</fullName>
    </recommendedName>
</protein>
<feature type="compositionally biased region" description="Basic and acidic residues" evidence="3">
    <location>
        <begin position="812"/>
        <end position="831"/>
    </location>
</feature>
<dbReference type="SMART" id="SM00320">
    <property type="entry name" value="WD40"/>
    <property type="match status" value="3"/>
</dbReference>
<proteinExistence type="predicted"/>
<reference evidence="5 6" key="1">
    <citation type="submission" date="2024-01" db="EMBL/GenBank/DDBJ databases">
        <title>A draft genome for the cacao thread blight pathogen Marasmiellus scandens.</title>
        <authorList>
            <person name="Baruah I.K."/>
            <person name="Leung J."/>
            <person name="Bukari Y."/>
            <person name="Amoako-Attah I."/>
            <person name="Meinhardt L.W."/>
            <person name="Bailey B.A."/>
            <person name="Cohen S.P."/>
        </authorList>
    </citation>
    <scope>NUCLEOTIDE SEQUENCE [LARGE SCALE GENOMIC DNA]</scope>
    <source>
        <strain evidence="5 6">GH-19</strain>
    </source>
</reference>
<dbReference type="InterPro" id="IPR036322">
    <property type="entry name" value="WD40_repeat_dom_sf"/>
</dbReference>
<accession>A0ABR1K3R0</accession>
<dbReference type="InterPro" id="IPR056884">
    <property type="entry name" value="NPHP3-like_N"/>
</dbReference>
<feature type="compositionally biased region" description="Polar residues" evidence="3">
    <location>
        <begin position="1141"/>
        <end position="1159"/>
    </location>
</feature>
<dbReference type="Gene3D" id="2.130.10.10">
    <property type="entry name" value="YVTN repeat-like/Quinoprotein amine dehydrogenase"/>
    <property type="match status" value="1"/>
</dbReference>
<dbReference type="SUPFAM" id="SSF50978">
    <property type="entry name" value="WD40 repeat-like"/>
    <property type="match status" value="1"/>
</dbReference>
<feature type="compositionally biased region" description="Basic and acidic residues" evidence="3">
    <location>
        <begin position="585"/>
        <end position="595"/>
    </location>
</feature>
<feature type="repeat" description="WD" evidence="2">
    <location>
        <begin position="1434"/>
        <end position="1466"/>
    </location>
</feature>
<feature type="region of interest" description="Disordered" evidence="3">
    <location>
        <begin position="1124"/>
        <end position="1159"/>
    </location>
</feature>
<sequence length="1670" mass="186012">MEKTRERIKAFEGSNHSFWGRIGKFFLATKHAKIVMDLTQEFNEQLKQILFRVQLRTHEGVKDLQDRDILRKLDSSEVKTARYDCFSGRTGCVPGTRTQVIDDIRQWISSPCQPRVYWLYGNEGSGKTTVAYTIAKEYDSQRPDHPERLSGILSACFFCTIGDKCELENSSSAILRTLSSQLKHNQTFEGSLIRILKENENNSSILYGSTDLVSEYLLLRPFKDLEESRDSGLEKPPIDTVLLILDGIDEAADQHNTSSLLKALIRLTESLPRLKILISSRRVPHIAEILDPSSCASSSSSTAKKSTPKLCVIYDLDTRVPPSILNRDMMTFLLSPEGGIPEQLRTDNNLIRLIIQQANGCFIYASTLCERLARPDAKDFAQRFIKKAQAGSSRLSKLGDLDSLYTDIVRGAIEKITTPSTRRKKKANLRNITSAVGTETDVQTEGIKLYLLLVWIVGALPLQQPLSLVDVVYLLCIDRQDAKRLFGELSSHIQFLGNDSDAQSQVLEPPRVLHVSFKNFLSKSTGRLGDFIPALSNSASVPPTLTSSLDYHLVVYSLQCMKLHLRRNICGIPAQSTDSSPSSKDQGEAPRRELEKRKQKYITPGLHYACKYWIDHLVQICGTTGNFGSEETAAITSVLHSLSTFLESFQVLHWLEMCCLSETLEKVVKVDLYDLAHWVRVSAFPPFRLCSAIFDFNFFKIHPSPDSLAMIKILQAVHTSLRVFLPILLSPDNADQIYCSLLLPITSSSTFLARKAFPSIKPGVEVKGMQVRHWNWRLDRAKRTNQVAIETSSSDCLESLERTDCPESEPETEPRTSELHYSDRDPSRHENSSGSIDTSLLLSPNGKFFATVHSTCTSPASASVPYIQIFDAGSGERHSLIHLGSSTCSSEFGLVKEDAGIDIRLVDAKFLCPPSPNSISYMITSTLSRFTGILHIQVWEISEASPNVKGRSLWQEDVSTFIHGCRDEELEEKVSREGRFVPSPDGSIVAFPLDLDSDLHHSVNCESCCKRKRKAVYWVWRDRGEDHVTGDWEERQVDLLSLSQLDFALEGSQTDPRDSEQPKPSPSLLKTQSQSKNTTRFSSKANRNRGRGVDANANQSRRSDKSQVKASVIGTDVKVKIKQAQPTLRDQKGKGKEKSRLSTMAVTRTESGSVPVAQSQPMPRLKLRLLAVSSRHFLVQVTGIVVNTPVNRVYLIEIPKMTRESSYRDNGPSVQTAVPISIPIPVGNADTVTAFVGAFSPDVKTFALFSSSSEKDAAREIGVYRIEESTSGIETTMTTTGRGASINTSTRSEKKETCLTRVVRLCSFFSAMGDSRAEKLQILAMSPGGEYVAEIIDERAAGPEGEQGSLVRIWVTGITKPARRDSKGREKTLRPRIVYEKRFPGDESTKLDLMFLNNESPTSKKSSGNCVKLAHLSNPASVDINLYTLSGSSSHLEAQSITSLTISPDGKSIATGSEEGVVGVWDWDSTGMTLRYAWTSPSSRHPGPSVIECIKYSPDGKYIASVSKEWIQVILVISEPEPRARPKKEVEFESKDMQFGSRGPFLPVCWFSGDSERFLCVQKEGEGWLVLDVRETRTFKSLGTFRVQGTKVDAITERGVVVDGTTCAMEGMWLAESVELEGPQVQEGWVIDRHGKKRCWLPENVWKSYATYNDQMVVLTPRGNVLFLSL</sequence>
<dbReference type="PROSITE" id="PS50837">
    <property type="entry name" value="NACHT"/>
    <property type="match status" value="1"/>
</dbReference>
<comment type="caution">
    <text evidence="5">The sequence shown here is derived from an EMBL/GenBank/DDBJ whole genome shotgun (WGS) entry which is preliminary data.</text>
</comment>
<dbReference type="EMBL" id="JBANRG010000001">
    <property type="protein sequence ID" value="KAK7472198.1"/>
    <property type="molecule type" value="Genomic_DNA"/>
</dbReference>
<dbReference type="Pfam" id="PF24883">
    <property type="entry name" value="NPHP3_N"/>
    <property type="match status" value="1"/>
</dbReference>
<dbReference type="InterPro" id="IPR027417">
    <property type="entry name" value="P-loop_NTPase"/>
</dbReference>
<dbReference type="InterPro" id="IPR001680">
    <property type="entry name" value="WD40_rpt"/>
</dbReference>
<feature type="region of interest" description="Disordered" evidence="3">
    <location>
        <begin position="1051"/>
        <end position="1109"/>
    </location>
</feature>
<organism evidence="5 6">
    <name type="scientific">Marasmiellus scandens</name>
    <dbReference type="NCBI Taxonomy" id="2682957"/>
    <lineage>
        <taxon>Eukaryota</taxon>
        <taxon>Fungi</taxon>
        <taxon>Dikarya</taxon>
        <taxon>Basidiomycota</taxon>
        <taxon>Agaricomycotina</taxon>
        <taxon>Agaricomycetes</taxon>
        <taxon>Agaricomycetidae</taxon>
        <taxon>Agaricales</taxon>
        <taxon>Marasmiineae</taxon>
        <taxon>Omphalotaceae</taxon>
        <taxon>Marasmiellus</taxon>
    </lineage>
</organism>
<dbReference type="PROSITE" id="PS50082">
    <property type="entry name" value="WD_REPEATS_2"/>
    <property type="match status" value="1"/>
</dbReference>
<dbReference type="PANTHER" id="PTHR10039:SF14">
    <property type="entry name" value="NACHT DOMAIN-CONTAINING PROTEIN"/>
    <property type="match status" value="1"/>
</dbReference>
<dbReference type="Gene3D" id="3.40.50.300">
    <property type="entry name" value="P-loop containing nucleotide triphosphate hydrolases"/>
    <property type="match status" value="1"/>
</dbReference>
<keyword evidence="1" id="KW-0677">Repeat</keyword>
<feature type="compositionally biased region" description="Polar residues" evidence="3">
    <location>
        <begin position="1068"/>
        <end position="1085"/>
    </location>
</feature>
<dbReference type="PANTHER" id="PTHR10039">
    <property type="entry name" value="AMELOGENIN"/>
    <property type="match status" value="1"/>
</dbReference>
<name>A0ABR1K3R0_9AGAR</name>
<feature type="compositionally biased region" description="Basic and acidic residues" evidence="3">
    <location>
        <begin position="1129"/>
        <end position="1140"/>
    </location>
</feature>
<feature type="compositionally biased region" description="Polar residues" evidence="3">
    <location>
        <begin position="574"/>
        <end position="584"/>
    </location>
</feature>
<dbReference type="InterPro" id="IPR007111">
    <property type="entry name" value="NACHT_NTPase"/>
</dbReference>
<dbReference type="PROSITE" id="PS50294">
    <property type="entry name" value="WD_REPEATS_REGION"/>
    <property type="match status" value="1"/>
</dbReference>
<dbReference type="Pfam" id="PF00400">
    <property type="entry name" value="WD40"/>
    <property type="match status" value="1"/>
</dbReference>
<feature type="domain" description="NACHT" evidence="4">
    <location>
        <begin position="115"/>
        <end position="281"/>
    </location>
</feature>
<dbReference type="Proteomes" id="UP001498398">
    <property type="component" value="Unassembled WGS sequence"/>
</dbReference>
<evidence type="ECO:0000256" key="1">
    <source>
        <dbReference type="ARBA" id="ARBA00022737"/>
    </source>
</evidence>
<evidence type="ECO:0000259" key="4">
    <source>
        <dbReference type="PROSITE" id="PS50837"/>
    </source>
</evidence>
<gene>
    <name evidence="5" type="ORF">VKT23_000320</name>
</gene>
<evidence type="ECO:0000313" key="6">
    <source>
        <dbReference type="Proteomes" id="UP001498398"/>
    </source>
</evidence>